<dbReference type="PROSITE" id="PS50097">
    <property type="entry name" value="BTB"/>
    <property type="match status" value="1"/>
</dbReference>
<evidence type="ECO:0000313" key="4">
    <source>
        <dbReference type="EMBL" id="KAF1767656.1"/>
    </source>
</evidence>
<comment type="caution">
    <text evidence="4">The sequence shown here is derived from an EMBL/GenBank/DDBJ whole genome shotgun (WGS) entry which is preliminary data.</text>
</comment>
<protein>
    <recommendedName>
        <fullName evidence="6">BTB domain-containing protein</fullName>
    </recommendedName>
</protein>
<dbReference type="AlphaFoldDB" id="A0A6A5HLV2"/>
<dbReference type="SMART" id="SM00061">
    <property type="entry name" value="MATH"/>
    <property type="match status" value="1"/>
</dbReference>
<dbReference type="EMBL" id="WUAV01000002">
    <property type="protein sequence ID" value="KAF1767656.1"/>
    <property type="molecule type" value="Genomic_DNA"/>
</dbReference>
<dbReference type="InterPro" id="IPR052664">
    <property type="entry name" value="BTB-MATH_domain_protein"/>
</dbReference>
<organism evidence="4 5">
    <name type="scientific">Caenorhabditis remanei</name>
    <name type="common">Caenorhabditis vulgaris</name>
    <dbReference type="NCBI Taxonomy" id="31234"/>
    <lineage>
        <taxon>Eukaryota</taxon>
        <taxon>Metazoa</taxon>
        <taxon>Ecdysozoa</taxon>
        <taxon>Nematoda</taxon>
        <taxon>Chromadorea</taxon>
        <taxon>Rhabditida</taxon>
        <taxon>Rhabditina</taxon>
        <taxon>Rhabditomorpha</taxon>
        <taxon>Rhabditoidea</taxon>
        <taxon>Rhabditidae</taxon>
        <taxon>Peloderinae</taxon>
        <taxon>Caenorhabditis</taxon>
    </lineage>
</organism>
<name>A0A6A5HLV2_CAERE</name>
<dbReference type="GeneID" id="78774468"/>
<dbReference type="PANTHER" id="PTHR22743">
    <property type="entry name" value="MEPRIN/TRAF-LIKE MATH FAMILY-C.ELEGANS"/>
    <property type="match status" value="1"/>
</dbReference>
<dbReference type="InterPro" id="IPR000210">
    <property type="entry name" value="BTB/POZ_dom"/>
</dbReference>
<feature type="domain" description="BTB" evidence="2">
    <location>
        <begin position="180"/>
        <end position="239"/>
    </location>
</feature>
<dbReference type="Gene3D" id="3.30.710.10">
    <property type="entry name" value="Potassium Channel Kv1.1, Chain A"/>
    <property type="match status" value="1"/>
</dbReference>
<proteinExistence type="predicted"/>
<evidence type="ECO:0000259" key="2">
    <source>
        <dbReference type="PROSITE" id="PS50097"/>
    </source>
</evidence>
<feature type="region of interest" description="Disordered" evidence="1">
    <location>
        <begin position="1"/>
        <end position="23"/>
    </location>
</feature>
<evidence type="ECO:0000259" key="3">
    <source>
        <dbReference type="PROSITE" id="PS50144"/>
    </source>
</evidence>
<dbReference type="CTD" id="78774468"/>
<reference evidence="4 5" key="1">
    <citation type="submission" date="2019-12" db="EMBL/GenBank/DDBJ databases">
        <title>Chromosome-level assembly of the Caenorhabditis remanei genome.</title>
        <authorList>
            <person name="Teterina A.A."/>
            <person name="Willis J.H."/>
            <person name="Phillips P.C."/>
        </authorList>
    </citation>
    <scope>NUCLEOTIDE SEQUENCE [LARGE SCALE GENOMIC DNA]</scope>
    <source>
        <strain evidence="4 5">PX506</strain>
        <tissue evidence="4">Whole organism</tissue>
    </source>
</reference>
<gene>
    <name evidence="4" type="ORF">GCK72_007615</name>
</gene>
<dbReference type="SUPFAM" id="SSF54695">
    <property type="entry name" value="POZ domain"/>
    <property type="match status" value="1"/>
</dbReference>
<dbReference type="PANTHER" id="PTHR22743:SF165">
    <property type="entry name" value="BTB AND MATH DOMAIN CONTAINING-RELATED"/>
    <property type="match status" value="1"/>
</dbReference>
<dbReference type="Pfam" id="PF00917">
    <property type="entry name" value="MATH"/>
    <property type="match status" value="1"/>
</dbReference>
<dbReference type="InterPro" id="IPR011333">
    <property type="entry name" value="SKP1/BTB/POZ_sf"/>
</dbReference>
<dbReference type="InterPro" id="IPR008974">
    <property type="entry name" value="TRAF-like"/>
</dbReference>
<dbReference type="Pfam" id="PF00651">
    <property type="entry name" value="BTB"/>
    <property type="match status" value="1"/>
</dbReference>
<dbReference type="KEGG" id="crq:GCK72_007615"/>
<accession>A0A6A5HLV2</accession>
<dbReference type="PROSITE" id="PS50144">
    <property type="entry name" value="MATH"/>
    <property type="match status" value="1"/>
</dbReference>
<dbReference type="CDD" id="cd18186">
    <property type="entry name" value="BTB_POZ_ZBTB_KLHL-like"/>
    <property type="match status" value="1"/>
</dbReference>
<dbReference type="RefSeq" id="XP_053590522.1">
    <property type="nucleotide sequence ID" value="XM_053726328.1"/>
</dbReference>
<feature type="domain" description="MATH" evidence="3">
    <location>
        <begin position="32"/>
        <end position="156"/>
    </location>
</feature>
<dbReference type="SUPFAM" id="SSF49599">
    <property type="entry name" value="TRAF domain-like"/>
    <property type="match status" value="1"/>
</dbReference>
<sequence>MEENDDSSDTMTFVNPTQEEENEEMISTSGKYFVLKHTFNNVSSFENEKCYSNEKEEHFGVPWKISVERCDGFLTLYLCNELYKKSEKKWEIEVEKEMKIVYPSSRGKKEKRGGNSCFVFKNDDDFDGWGDSEFMEWNELEKDFVVDDCFCVEIAVKVRKMTGVYTENLRSFDETMEELSDVVLIVDDEKFYVSKLYLATHSPYFKTLFLGNFNESKKTEIKLSGIDADDFQNYLEVLYGENAINKFTVEGILMVADMYDTRLVIQKCENYLKKTLKKNLKIKLQLSTQYNLSSLKKQCLEEIKSVADIQSLIPGDIHDLDPSVMAELFQKSLSLHNTNEI</sequence>
<dbReference type="Gene3D" id="2.60.210.10">
    <property type="entry name" value="Apoptosis, Tumor Necrosis Factor Receptor Associated Protein 2, Chain A"/>
    <property type="match status" value="1"/>
</dbReference>
<dbReference type="InterPro" id="IPR002083">
    <property type="entry name" value="MATH/TRAF_dom"/>
</dbReference>
<dbReference type="CDD" id="cd00121">
    <property type="entry name" value="MATH"/>
    <property type="match status" value="1"/>
</dbReference>
<dbReference type="Proteomes" id="UP000483820">
    <property type="component" value="Chromosome II"/>
</dbReference>
<evidence type="ECO:0000313" key="5">
    <source>
        <dbReference type="Proteomes" id="UP000483820"/>
    </source>
</evidence>
<evidence type="ECO:0008006" key="6">
    <source>
        <dbReference type="Google" id="ProtNLM"/>
    </source>
</evidence>
<dbReference type="SMART" id="SM00225">
    <property type="entry name" value="BTB"/>
    <property type="match status" value="1"/>
</dbReference>
<evidence type="ECO:0000256" key="1">
    <source>
        <dbReference type="SAM" id="MobiDB-lite"/>
    </source>
</evidence>